<dbReference type="EMBL" id="FLRE01000196">
    <property type="protein sequence ID" value="SBT49714.1"/>
    <property type="molecule type" value="Genomic_DNA"/>
</dbReference>
<organism evidence="1 2">
    <name type="scientific">Plasmodium ovale wallikeri</name>
    <dbReference type="NCBI Taxonomy" id="864142"/>
    <lineage>
        <taxon>Eukaryota</taxon>
        <taxon>Sar</taxon>
        <taxon>Alveolata</taxon>
        <taxon>Apicomplexa</taxon>
        <taxon>Aconoidasida</taxon>
        <taxon>Haemosporida</taxon>
        <taxon>Plasmodiidae</taxon>
        <taxon>Plasmodium</taxon>
        <taxon>Plasmodium (Plasmodium)</taxon>
    </lineage>
</organism>
<sequence length="81" mass="8824">MCIRTCDYTQNPGASALFYLRGSSSNAGQQLKYEAAAQVREIHEGHSIVRFVPVSNGALYMDDASPLCASCMSSSRNRGYL</sequence>
<protein>
    <submittedName>
        <fullName evidence="1">Uncharacterized protein</fullName>
    </submittedName>
</protein>
<gene>
    <name evidence="1" type="ORF">POVWA2_058710</name>
</gene>
<proteinExistence type="predicted"/>
<evidence type="ECO:0000313" key="2">
    <source>
        <dbReference type="Proteomes" id="UP000078550"/>
    </source>
</evidence>
<evidence type="ECO:0000313" key="1">
    <source>
        <dbReference type="EMBL" id="SBT49714.1"/>
    </source>
</evidence>
<dbReference type="Proteomes" id="UP000078550">
    <property type="component" value="Unassembled WGS sequence"/>
</dbReference>
<dbReference type="AlphaFoldDB" id="A0A1A9A0Q0"/>
<accession>A0A1A9A0Q0</accession>
<name>A0A1A9A0Q0_PLAOA</name>
<reference evidence="2" key="1">
    <citation type="submission" date="2016-05" db="EMBL/GenBank/DDBJ databases">
        <authorList>
            <person name="Naeem Raeece"/>
        </authorList>
    </citation>
    <scope>NUCLEOTIDE SEQUENCE [LARGE SCALE GENOMIC DNA]</scope>
</reference>